<dbReference type="Proteomes" id="UP001604336">
    <property type="component" value="Unassembled WGS sequence"/>
</dbReference>
<keyword evidence="1" id="KW-0472">Membrane</keyword>
<name>A0ABD1PCT1_9LAMI</name>
<dbReference type="PANTHER" id="PTHR33709:SF20">
    <property type="entry name" value="OS04G0541900 PROTEIN"/>
    <property type="match status" value="1"/>
</dbReference>
<keyword evidence="3" id="KW-1185">Reference proteome</keyword>
<organism evidence="2 3">
    <name type="scientific">Abeliophyllum distichum</name>
    <dbReference type="NCBI Taxonomy" id="126358"/>
    <lineage>
        <taxon>Eukaryota</taxon>
        <taxon>Viridiplantae</taxon>
        <taxon>Streptophyta</taxon>
        <taxon>Embryophyta</taxon>
        <taxon>Tracheophyta</taxon>
        <taxon>Spermatophyta</taxon>
        <taxon>Magnoliopsida</taxon>
        <taxon>eudicotyledons</taxon>
        <taxon>Gunneridae</taxon>
        <taxon>Pentapetalae</taxon>
        <taxon>asterids</taxon>
        <taxon>lamiids</taxon>
        <taxon>Lamiales</taxon>
        <taxon>Oleaceae</taxon>
        <taxon>Forsythieae</taxon>
        <taxon>Abeliophyllum</taxon>
    </lineage>
</organism>
<keyword evidence="1" id="KW-1133">Transmembrane helix</keyword>
<reference evidence="3" key="1">
    <citation type="submission" date="2024-07" db="EMBL/GenBank/DDBJ databases">
        <title>Two chromosome-level genome assemblies of Korean endemic species Abeliophyllum distichum and Forsythia ovata (Oleaceae).</title>
        <authorList>
            <person name="Jang H."/>
        </authorList>
    </citation>
    <scope>NUCLEOTIDE SEQUENCE [LARGE SCALE GENOMIC DNA]</scope>
</reference>
<evidence type="ECO:0000313" key="2">
    <source>
        <dbReference type="EMBL" id="KAL2461444.1"/>
    </source>
</evidence>
<evidence type="ECO:0000256" key="1">
    <source>
        <dbReference type="SAM" id="Phobius"/>
    </source>
</evidence>
<comment type="caution">
    <text evidence="2">The sequence shown here is derived from an EMBL/GenBank/DDBJ whole genome shotgun (WGS) entry which is preliminary data.</text>
</comment>
<evidence type="ECO:0000313" key="3">
    <source>
        <dbReference type="Proteomes" id="UP001604336"/>
    </source>
</evidence>
<dbReference type="AlphaFoldDB" id="A0ABD1PCT1"/>
<dbReference type="InterPro" id="IPR040339">
    <property type="entry name" value="At1g16860-like"/>
</dbReference>
<gene>
    <name evidence="2" type="ORF">Adt_44864</name>
</gene>
<proteinExistence type="predicted"/>
<protein>
    <submittedName>
        <fullName evidence="2">Membrane protein</fullName>
    </submittedName>
</protein>
<dbReference type="PANTHER" id="PTHR33709">
    <property type="entry name" value="OSJNBA0035M09.9 PROTEIN"/>
    <property type="match status" value="1"/>
</dbReference>
<feature type="transmembrane region" description="Helical" evidence="1">
    <location>
        <begin position="29"/>
        <end position="50"/>
    </location>
</feature>
<accession>A0ABD1PCT1</accession>
<feature type="transmembrane region" description="Helical" evidence="1">
    <location>
        <begin position="56"/>
        <end position="74"/>
    </location>
</feature>
<sequence length="325" mass="36383">MNNLSNEAAIAKTQNHHHFLNCCRPIPAVALYVLALLFLAGLGVSIFVLIVVHNALFFIILLFLSVFVAGFLLWNSLNFARKAAILFLLRSFPDSDLSLASHGQLVKITGLVSCGSVSLESSYEKVAQCVYTSTLLYEFGELGLKPSDVRNSCFNWRLAYAEIRQTYPVHRCLILKEIVGMSMIKRFSTDFYITDRKSGIRTLVKAGPDCKVVPLIIESELVKTNRKCRVISSHLRKWLRDRNLPVEARLLRLEEGYIREGSSVSVLGLLHRNNDVVMIVQPQDVISTGCLWQKLLLPVDVDGLIIGVPERADPLNLSSSTHCQE</sequence>
<dbReference type="EMBL" id="JBFOLK010000014">
    <property type="protein sequence ID" value="KAL2461444.1"/>
    <property type="molecule type" value="Genomic_DNA"/>
</dbReference>
<keyword evidence="1" id="KW-0812">Transmembrane</keyword>